<reference evidence="12 13" key="1">
    <citation type="submission" date="2020-08" db="EMBL/GenBank/DDBJ databases">
        <title>Sphingobacterium sp. DN00404 isolated from aquaculture water.</title>
        <authorList>
            <person name="Zhang M."/>
        </authorList>
    </citation>
    <scope>NUCLEOTIDE SEQUENCE [LARGE SCALE GENOMIC DNA]</scope>
    <source>
        <strain evidence="12 13">KCTC 32294</strain>
    </source>
</reference>
<comment type="subcellular location">
    <subcellularLocation>
        <location evidence="1 8">Cell outer membrane</location>
        <topology evidence="1 8">Multi-pass membrane protein</topology>
    </subcellularLocation>
</comment>
<keyword evidence="5 9" id="KW-0798">TonB box</keyword>
<dbReference type="Gene3D" id="2.170.130.10">
    <property type="entry name" value="TonB-dependent receptor, plug domain"/>
    <property type="match status" value="1"/>
</dbReference>
<dbReference type="InterPro" id="IPR008969">
    <property type="entry name" value="CarboxyPept-like_regulatory"/>
</dbReference>
<keyword evidence="4 8" id="KW-0812">Transmembrane</keyword>
<accession>A0ABR7Y2Q5</accession>
<evidence type="ECO:0000256" key="4">
    <source>
        <dbReference type="ARBA" id="ARBA00022692"/>
    </source>
</evidence>
<comment type="caution">
    <text evidence="12">The sequence shown here is derived from an EMBL/GenBank/DDBJ whole genome shotgun (WGS) entry which is preliminary data.</text>
</comment>
<keyword evidence="2 8" id="KW-0813">Transport</keyword>
<feature type="domain" description="TonB-dependent receptor-like beta-barrel" evidence="10">
    <location>
        <begin position="401"/>
        <end position="1023"/>
    </location>
</feature>
<evidence type="ECO:0000256" key="9">
    <source>
        <dbReference type="RuleBase" id="RU003357"/>
    </source>
</evidence>
<evidence type="ECO:0000313" key="13">
    <source>
        <dbReference type="Proteomes" id="UP000606494"/>
    </source>
</evidence>
<proteinExistence type="inferred from homology"/>
<dbReference type="Pfam" id="PF13715">
    <property type="entry name" value="CarbopepD_reg_2"/>
    <property type="match status" value="1"/>
</dbReference>
<dbReference type="Gene3D" id="2.40.170.20">
    <property type="entry name" value="TonB-dependent receptor, beta-barrel domain"/>
    <property type="match status" value="1"/>
</dbReference>
<evidence type="ECO:0000256" key="1">
    <source>
        <dbReference type="ARBA" id="ARBA00004571"/>
    </source>
</evidence>
<dbReference type="InterPro" id="IPR039426">
    <property type="entry name" value="TonB-dep_rcpt-like"/>
</dbReference>
<dbReference type="PROSITE" id="PS52016">
    <property type="entry name" value="TONB_DEPENDENT_REC_3"/>
    <property type="match status" value="1"/>
</dbReference>
<dbReference type="InterPro" id="IPR023996">
    <property type="entry name" value="TonB-dep_OMP_SusC/RagA"/>
</dbReference>
<dbReference type="Pfam" id="PF00593">
    <property type="entry name" value="TonB_dep_Rec_b-barrel"/>
    <property type="match status" value="1"/>
</dbReference>
<dbReference type="InterPro" id="IPR023997">
    <property type="entry name" value="TonB-dep_OMP_SusC/RagA_CS"/>
</dbReference>
<dbReference type="SUPFAM" id="SSF56935">
    <property type="entry name" value="Porins"/>
    <property type="match status" value="1"/>
</dbReference>
<dbReference type="InterPro" id="IPR036942">
    <property type="entry name" value="Beta-barrel_TonB_sf"/>
</dbReference>
<sequence>MEKILTGLPFNWTLKNKVIVINEKKTDPGYSNATKKYNRQETVHITGFVLDDAGNPLEGVTVSSKEASVTTVTNKKGSYSMNLPKGNYTLVFSMIGFNKQEVSFKGSSPVNVRLYPMSGEINEVVVVGYGTVNREDLTGSIGIVDVEEMAKAPVVSFDQALAGRIAGVQVSASEGQPGSEGINIVIRGAGSLTQSNAPLYVVDGFPIEDFDPGSLNMDDIASINVLKDASATAIYGARGSNGVVIIETKRGKIGAPVVTYNGSYGFQEVIKRMEMMDAYEFVRYQADRGNGSRYFDDSTTTLESYRDVQGIDWQDRLFRKGATNIHNVAARGGNDRTKYSVSASVFDSDAVIINTGSNRYQGRFSLEQTFSEKVKAGFDANYSSRTAFGREASVANSAGSATSYLLYATLGYRPVTGSVDFSLDDLADDMMDEDVNPLEDYRINPIISTQNEYREVLRNNLIANAYLSYEIIDGLTFKVTGGLNSLNSRSENFFNSLTSRGTPLLPSNSRGQWGSKSYSERMAWSNENILTYKKTINKVHQLNLMGAYSVQESRNESGGYTAILVPNESLGIHGLRQGTPLGTTGGASIFRLQSYLARANYNFDSRYLFTASFRADGSSKFLTANKWGFFPSGAFAWRMINEPFMKNQNVISDAKLRISYGLTGNNRVSDFAAFALVDPNNNASYSFGNQIPTQGVNISSLGNTKLKWETTEQIDIGYDVSFLKNRLEFTVDLYRKTTNDLLLNANMPHHTGFTRVYKNVGKVRNEGIELTLNTVNVKTKDFSWQSNFNISFNKNKILALTEGENSIISNLTWETAFNNTPAYISKIGQPAGQMYGYIWDGIYQFDDFNEVSPNVYELKSHVTTNNNDRQNITVKPGDIKYRDLNGDGVINQYDLTVIGRGIPIHIGGFSNNFTYKGFSLGVFFQWSYGNSIMNANRLIFEGSTRLSLNQFASYADRWTPENPSNEHYRVGGWGPNGIYSSKIIEDGSFLRLKTLFLGYSLPKSWVKHAKIQDLTLTASAQNLLTWTSYSGFDPEVSSKHSVLTPGFDYSAYPQARTVVFGIKATL</sequence>
<dbReference type="NCBIfam" id="TIGR04057">
    <property type="entry name" value="SusC_RagA_signa"/>
    <property type="match status" value="1"/>
</dbReference>
<keyword evidence="13" id="KW-1185">Reference proteome</keyword>
<dbReference type="Pfam" id="PF07715">
    <property type="entry name" value="Plug"/>
    <property type="match status" value="1"/>
</dbReference>
<dbReference type="SUPFAM" id="SSF49464">
    <property type="entry name" value="Carboxypeptidase regulatory domain-like"/>
    <property type="match status" value="1"/>
</dbReference>
<dbReference type="InterPro" id="IPR012910">
    <property type="entry name" value="Plug_dom"/>
</dbReference>
<keyword evidence="7 8" id="KW-0998">Cell outer membrane</keyword>
<organism evidence="12 13">
    <name type="scientific">Sphingobacterium arenae</name>
    <dbReference type="NCBI Taxonomy" id="1280598"/>
    <lineage>
        <taxon>Bacteria</taxon>
        <taxon>Pseudomonadati</taxon>
        <taxon>Bacteroidota</taxon>
        <taxon>Sphingobacteriia</taxon>
        <taxon>Sphingobacteriales</taxon>
        <taxon>Sphingobacteriaceae</taxon>
        <taxon>Sphingobacterium</taxon>
    </lineage>
</organism>
<evidence type="ECO:0000256" key="3">
    <source>
        <dbReference type="ARBA" id="ARBA00022452"/>
    </source>
</evidence>
<protein>
    <submittedName>
        <fullName evidence="12">TonB-dependent receptor</fullName>
    </submittedName>
</protein>
<evidence type="ECO:0000256" key="7">
    <source>
        <dbReference type="ARBA" id="ARBA00023237"/>
    </source>
</evidence>
<evidence type="ECO:0000256" key="5">
    <source>
        <dbReference type="ARBA" id="ARBA00023077"/>
    </source>
</evidence>
<gene>
    <name evidence="12" type="ORF">H8B17_08325</name>
</gene>
<name>A0ABR7Y2Q5_9SPHI</name>
<evidence type="ECO:0000256" key="8">
    <source>
        <dbReference type="PROSITE-ProRule" id="PRU01360"/>
    </source>
</evidence>
<dbReference type="EMBL" id="JACNYK010000002">
    <property type="protein sequence ID" value="MBD1425583.1"/>
    <property type="molecule type" value="Genomic_DNA"/>
</dbReference>
<dbReference type="NCBIfam" id="TIGR04056">
    <property type="entry name" value="OMP_RagA_SusC"/>
    <property type="match status" value="1"/>
</dbReference>
<evidence type="ECO:0000256" key="6">
    <source>
        <dbReference type="ARBA" id="ARBA00023136"/>
    </source>
</evidence>
<feature type="domain" description="TonB-dependent receptor plug" evidence="11">
    <location>
        <begin position="135"/>
        <end position="243"/>
    </location>
</feature>
<dbReference type="InterPro" id="IPR000531">
    <property type="entry name" value="Beta-barrel_TonB"/>
</dbReference>
<evidence type="ECO:0000313" key="12">
    <source>
        <dbReference type="EMBL" id="MBD1425583.1"/>
    </source>
</evidence>
<dbReference type="PROSITE" id="PS00018">
    <property type="entry name" value="EF_HAND_1"/>
    <property type="match status" value="1"/>
</dbReference>
<keyword evidence="6 8" id="KW-0472">Membrane</keyword>
<comment type="similarity">
    <text evidence="8 9">Belongs to the TonB-dependent receptor family.</text>
</comment>
<dbReference type="InterPro" id="IPR018247">
    <property type="entry name" value="EF_Hand_1_Ca_BS"/>
</dbReference>
<keyword evidence="3 8" id="KW-1134">Transmembrane beta strand</keyword>
<dbReference type="Gene3D" id="2.60.40.1120">
    <property type="entry name" value="Carboxypeptidase-like, regulatory domain"/>
    <property type="match status" value="1"/>
</dbReference>
<keyword evidence="12" id="KW-0675">Receptor</keyword>
<evidence type="ECO:0000259" key="10">
    <source>
        <dbReference type="Pfam" id="PF00593"/>
    </source>
</evidence>
<dbReference type="Proteomes" id="UP000606494">
    <property type="component" value="Unassembled WGS sequence"/>
</dbReference>
<evidence type="ECO:0000259" key="11">
    <source>
        <dbReference type="Pfam" id="PF07715"/>
    </source>
</evidence>
<evidence type="ECO:0000256" key="2">
    <source>
        <dbReference type="ARBA" id="ARBA00022448"/>
    </source>
</evidence>
<dbReference type="InterPro" id="IPR037066">
    <property type="entry name" value="Plug_dom_sf"/>
</dbReference>